<dbReference type="Pfam" id="PF01757">
    <property type="entry name" value="Acyl_transf_3"/>
    <property type="match status" value="1"/>
</dbReference>
<feature type="transmembrane region" description="Helical" evidence="1">
    <location>
        <begin position="319"/>
        <end position="338"/>
    </location>
</feature>
<evidence type="ECO:0000313" key="4">
    <source>
        <dbReference type="Proteomes" id="UP000523821"/>
    </source>
</evidence>
<dbReference type="GO" id="GO:0016747">
    <property type="term" value="F:acyltransferase activity, transferring groups other than amino-acyl groups"/>
    <property type="evidence" value="ECO:0007669"/>
    <property type="project" value="InterPro"/>
</dbReference>
<dbReference type="InterPro" id="IPR002656">
    <property type="entry name" value="Acyl_transf_3_dom"/>
</dbReference>
<feature type="domain" description="Acyltransferase 3" evidence="2">
    <location>
        <begin position="8"/>
        <end position="332"/>
    </location>
</feature>
<name>A0A7W9FQV2_9HYPH</name>
<reference evidence="3 4" key="1">
    <citation type="submission" date="2020-08" db="EMBL/GenBank/DDBJ databases">
        <title>Genomic Encyclopedia of Type Strains, Phase IV (KMG-IV): sequencing the most valuable type-strain genomes for metagenomic binning, comparative biology and taxonomic classification.</title>
        <authorList>
            <person name="Goeker M."/>
        </authorList>
    </citation>
    <scope>NUCLEOTIDE SEQUENCE [LARGE SCALE GENOMIC DNA]</scope>
    <source>
        <strain evidence="3 4">DSM 16268</strain>
    </source>
</reference>
<feature type="transmembrane region" description="Helical" evidence="1">
    <location>
        <begin position="220"/>
        <end position="241"/>
    </location>
</feature>
<comment type="caution">
    <text evidence="3">The sequence shown here is derived from an EMBL/GenBank/DDBJ whole genome shotgun (WGS) entry which is preliminary data.</text>
</comment>
<feature type="transmembrane region" description="Helical" evidence="1">
    <location>
        <begin position="277"/>
        <end position="299"/>
    </location>
</feature>
<feature type="transmembrane region" description="Helical" evidence="1">
    <location>
        <begin position="45"/>
        <end position="63"/>
    </location>
</feature>
<keyword evidence="1" id="KW-0472">Membrane</keyword>
<proteinExistence type="predicted"/>
<evidence type="ECO:0000313" key="3">
    <source>
        <dbReference type="EMBL" id="MBB5755117.1"/>
    </source>
</evidence>
<dbReference type="RefSeq" id="WP_183858551.1">
    <property type="nucleotide sequence ID" value="NZ_JACHOO010000013.1"/>
</dbReference>
<keyword evidence="1" id="KW-0812">Transmembrane</keyword>
<dbReference type="GO" id="GO:0016020">
    <property type="term" value="C:membrane"/>
    <property type="evidence" value="ECO:0007669"/>
    <property type="project" value="TreeGrafter"/>
</dbReference>
<dbReference type="AlphaFoldDB" id="A0A7W9FQV2"/>
<dbReference type="EMBL" id="JACHOO010000013">
    <property type="protein sequence ID" value="MBB5755117.1"/>
    <property type="molecule type" value="Genomic_DNA"/>
</dbReference>
<protein>
    <submittedName>
        <fullName evidence="3">Peptidoglycan/LPS O-acetylase OafA/YrhL</fullName>
    </submittedName>
</protein>
<sequence>MQGRIDVVDGLRGVAIAAVVFHHLFARGIGDLGLLGGWLLGNGWLGVDLFFVLSGFVLSLPYARGLPPGTRAFYARRVRRLAPLFYVVAAVSTAVTVLICGAPVDRGLLFQTAALLSGLFTFHPATFMPQANWVLWSLGVEFVFSALFPLLVRRPARLPQLTAAAVLLCPFVRAAGYALGERQYLDWISAGPAGRLDEFLLGMLVAQLYAQGRLPRSPRLAAATGLIMLLCAGLLFHLWAGGLFPRFVAAAFISLAALGFALILAAALVSRGRLRRALVWPPLQALGVACYSIYVWHGILLLGLFGTRDFDRIPVWSPLLFPYLAMLALVSWASFRFVEGILVRPSSAPREAATG</sequence>
<organism evidence="3 4">
    <name type="scientific">Prosthecomicrobium pneumaticum</name>
    <dbReference type="NCBI Taxonomy" id="81895"/>
    <lineage>
        <taxon>Bacteria</taxon>
        <taxon>Pseudomonadati</taxon>
        <taxon>Pseudomonadota</taxon>
        <taxon>Alphaproteobacteria</taxon>
        <taxon>Hyphomicrobiales</taxon>
        <taxon>Kaistiaceae</taxon>
        <taxon>Prosthecomicrobium</taxon>
    </lineage>
</organism>
<feature type="transmembrane region" description="Helical" evidence="1">
    <location>
        <begin position="7"/>
        <end position="25"/>
    </location>
</feature>
<accession>A0A7W9FQV2</accession>
<dbReference type="GO" id="GO:0000271">
    <property type="term" value="P:polysaccharide biosynthetic process"/>
    <property type="evidence" value="ECO:0007669"/>
    <property type="project" value="TreeGrafter"/>
</dbReference>
<dbReference type="InterPro" id="IPR050879">
    <property type="entry name" value="Acyltransferase_3"/>
</dbReference>
<feature type="transmembrane region" description="Helical" evidence="1">
    <location>
        <begin position="84"/>
        <end position="104"/>
    </location>
</feature>
<keyword evidence="1" id="KW-1133">Transmembrane helix</keyword>
<feature type="transmembrane region" description="Helical" evidence="1">
    <location>
        <begin position="247"/>
        <end position="270"/>
    </location>
</feature>
<gene>
    <name evidence="3" type="ORF">GGQ63_004216</name>
</gene>
<dbReference type="PANTHER" id="PTHR23028">
    <property type="entry name" value="ACETYLTRANSFERASE"/>
    <property type="match status" value="1"/>
</dbReference>
<dbReference type="PANTHER" id="PTHR23028:SF53">
    <property type="entry name" value="ACYL_TRANSF_3 DOMAIN-CONTAINING PROTEIN"/>
    <property type="match status" value="1"/>
</dbReference>
<keyword evidence="4" id="KW-1185">Reference proteome</keyword>
<feature type="transmembrane region" description="Helical" evidence="1">
    <location>
        <begin position="133"/>
        <end position="152"/>
    </location>
</feature>
<evidence type="ECO:0000256" key="1">
    <source>
        <dbReference type="SAM" id="Phobius"/>
    </source>
</evidence>
<dbReference type="Proteomes" id="UP000523821">
    <property type="component" value="Unassembled WGS sequence"/>
</dbReference>
<evidence type="ECO:0000259" key="2">
    <source>
        <dbReference type="Pfam" id="PF01757"/>
    </source>
</evidence>